<feature type="chain" id="PRO_5047260619" evidence="1">
    <location>
        <begin position="21"/>
        <end position="438"/>
    </location>
</feature>
<name>A0ABU9CM91_9BURK</name>
<feature type="signal peptide" evidence="1">
    <location>
        <begin position="1"/>
        <end position="20"/>
    </location>
</feature>
<evidence type="ECO:0000256" key="1">
    <source>
        <dbReference type="SAM" id="SignalP"/>
    </source>
</evidence>
<comment type="caution">
    <text evidence="3">The sequence shown here is derived from an EMBL/GenBank/DDBJ whole genome shotgun (WGS) entry which is preliminary data.</text>
</comment>
<reference evidence="3 4" key="1">
    <citation type="submission" date="2024-04" db="EMBL/GenBank/DDBJ databases">
        <title>Novel species of the genus Ideonella isolated from streams.</title>
        <authorList>
            <person name="Lu H."/>
        </authorList>
    </citation>
    <scope>NUCLEOTIDE SEQUENCE [LARGE SCALE GENOMIC DNA]</scope>
    <source>
        <strain evidence="3 4">DXS22W</strain>
    </source>
</reference>
<keyword evidence="1" id="KW-0732">Signal</keyword>
<evidence type="ECO:0000313" key="3">
    <source>
        <dbReference type="EMBL" id="MEK8051712.1"/>
    </source>
</evidence>
<proteinExistence type="predicted"/>
<dbReference type="InterPro" id="IPR025510">
    <property type="entry name" value="DUF4397"/>
</dbReference>
<evidence type="ECO:0000259" key="2">
    <source>
        <dbReference type="Pfam" id="PF14344"/>
    </source>
</evidence>
<accession>A0ABU9CM91</accession>
<keyword evidence="4" id="KW-1185">Reference proteome</keyword>
<gene>
    <name evidence="3" type="ORF">AACH10_15785</name>
</gene>
<dbReference type="EMBL" id="JBBUTH010000008">
    <property type="protein sequence ID" value="MEK8051712.1"/>
    <property type="molecule type" value="Genomic_DNA"/>
</dbReference>
<organism evidence="3 4">
    <name type="scientific">Pseudaquabacterium inlustre</name>
    <dbReference type="NCBI Taxonomy" id="2984192"/>
    <lineage>
        <taxon>Bacteria</taxon>
        <taxon>Pseudomonadati</taxon>
        <taxon>Pseudomonadota</taxon>
        <taxon>Betaproteobacteria</taxon>
        <taxon>Burkholderiales</taxon>
        <taxon>Sphaerotilaceae</taxon>
        <taxon>Pseudaquabacterium</taxon>
    </lineage>
</organism>
<sequence length="438" mass="44042">MRWMVRAAGWLALAGTMALAACGGNSSDDGNAQLRLLNATNGYPTTTAGYATLDLYIDGARQSSNSGLAYGTPGSYQGVSTSDSRLTVITAGGQTTALSSSSRSFTKDTSYTLIAYGWAGALKTALLEENTDAADSGKSKLTVLNLASDAGSVDVYVMGTADSLDSATPLASGVAGGSSVSSLNPGVGTFRVVVTAANDKSDVRLDATGLTLASTQVGTLMLTSGSGGTLVNALMAVQKGTVTALNNTKARARVVGSVSGNGKVTLQTMGATLAAAATSPSIGNYTLIDGSTSAPVTVSVNGTAVAVANQALVAGGDYTLMVWGDASAPQFTLVTDDNRLPSVTSNAKLRLVHGVAGLSAPLTLAADFSAVASSVAQGQASAWANVTASTSMRLEVTSPLTSTPLWTLTDATISAKGLYTVFMLGDSSAPQAVLRKDR</sequence>
<dbReference type="Proteomes" id="UP001365405">
    <property type="component" value="Unassembled WGS sequence"/>
</dbReference>
<dbReference type="PROSITE" id="PS51257">
    <property type="entry name" value="PROKAR_LIPOPROTEIN"/>
    <property type="match status" value="1"/>
</dbReference>
<protein>
    <submittedName>
        <fullName evidence="3">DUF4397 domain-containing protein</fullName>
    </submittedName>
</protein>
<dbReference type="RefSeq" id="WP_341411410.1">
    <property type="nucleotide sequence ID" value="NZ_JBBUTH010000008.1"/>
</dbReference>
<feature type="domain" description="DUF4397" evidence="2">
    <location>
        <begin position="49"/>
        <end position="156"/>
    </location>
</feature>
<evidence type="ECO:0000313" key="4">
    <source>
        <dbReference type="Proteomes" id="UP001365405"/>
    </source>
</evidence>
<dbReference type="Pfam" id="PF14344">
    <property type="entry name" value="DUF4397"/>
    <property type="match status" value="1"/>
</dbReference>